<dbReference type="RefSeq" id="WP_064855935.1">
    <property type="nucleotide sequence ID" value="NZ_LZIM01000070.1"/>
</dbReference>
<dbReference type="GO" id="GO:0016491">
    <property type="term" value="F:oxidoreductase activity"/>
    <property type="evidence" value="ECO:0007669"/>
    <property type="project" value="UniProtKB-KW"/>
</dbReference>
<dbReference type="GO" id="GO:0016020">
    <property type="term" value="C:membrane"/>
    <property type="evidence" value="ECO:0007669"/>
    <property type="project" value="TreeGrafter"/>
</dbReference>
<dbReference type="PANTHER" id="PTHR44196">
    <property type="entry name" value="DEHYDROGENASE/REDUCTASE SDR FAMILY MEMBER 7B"/>
    <property type="match status" value="1"/>
</dbReference>
<evidence type="ECO:0000256" key="1">
    <source>
        <dbReference type="ARBA" id="ARBA00006484"/>
    </source>
</evidence>
<name>A0A1A2E6Z7_MYCSD</name>
<dbReference type="InterPro" id="IPR057326">
    <property type="entry name" value="KR_dom"/>
</dbReference>
<dbReference type="Pfam" id="PF00106">
    <property type="entry name" value="adh_short"/>
    <property type="match status" value="1"/>
</dbReference>
<evidence type="ECO:0000256" key="3">
    <source>
        <dbReference type="RuleBase" id="RU000363"/>
    </source>
</evidence>
<dbReference type="AlphaFoldDB" id="A0A1A2E6Z7"/>
<keyword evidence="2" id="KW-0560">Oxidoreductase</keyword>
<evidence type="ECO:0000256" key="2">
    <source>
        <dbReference type="ARBA" id="ARBA00023002"/>
    </source>
</evidence>
<dbReference type="PRINTS" id="PR00080">
    <property type="entry name" value="SDRFAMILY"/>
</dbReference>
<organism evidence="5 6">
    <name type="scientific">Mycolicibacter sinensis (strain JDM601)</name>
    <name type="common">Mycobacterium sinense</name>
    <dbReference type="NCBI Taxonomy" id="875328"/>
    <lineage>
        <taxon>Bacteria</taxon>
        <taxon>Bacillati</taxon>
        <taxon>Actinomycetota</taxon>
        <taxon>Actinomycetes</taxon>
        <taxon>Mycobacteriales</taxon>
        <taxon>Mycobacteriaceae</taxon>
        <taxon>Mycolicibacter</taxon>
    </lineage>
</organism>
<dbReference type="OrthoDB" id="3743899at2"/>
<dbReference type="InterPro" id="IPR036291">
    <property type="entry name" value="NAD(P)-bd_dom_sf"/>
</dbReference>
<dbReference type="SUPFAM" id="SSF51735">
    <property type="entry name" value="NAD(P)-binding Rossmann-fold domains"/>
    <property type="match status" value="1"/>
</dbReference>
<dbReference type="EMBL" id="LZIN01000073">
    <property type="protein sequence ID" value="OBG03714.1"/>
    <property type="molecule type" value="Genomic_DNA"/>
</dbReference>
<reference evidence="6" key="1">
    <citation type="submission" date="2016-06" db="EMBL/GenBank/DDBJ databases">
        <authorList>
            <person name="Sutton G."/>
            <person name="Brinkac L."/>
            <person name="Sanka R."/>
            <person name="Adams M."/>
            <person name="Lau E."/>
            <person name="Mehaffy C."/>
            <person name="Tameris M."/>
            <person name="Hatherill M."/>
            <person name="Hanekom W."/>
            <person name="Mahomed H."/>
            <person name="Mcshane H."/>
        </authorList>
    </citation>
    <scope>NUCLEOTIDE SEQUENCE [LARGE SCALE GENOMIC DNA]</scope>
    <source>
        <strain evidence="6">852014-51077_SCH5608930-a</strain>
    </source>
</reference>
<evidence type="ECO:0000313" key="5">
    <source>
        <dbReference type="EMBL" id="OBG03714.1"/>
    </source>
</evidence>
<comment type="similarity">
    <text evidence="1 3">Belongs to the short-chain dehydrogenases/reductases (SDR) family.</text>
</comment>
<dbReference type="SMART" id="SM00822">
    <property type="entry name" value="PKS_KR"/>
    <property type="match status" value="1"/>
</dbReference>
<proteinExistence type="inferred from homology"/>
<sequence length="291" mass="31010">MVSIHSQVIFITGGAHGIGAEAAKKLHAKGAKLVLTDLDQAALTALADELGGDRVLAVAADVRDLDTMQAAADAAVERFGRIDTVVANAGIASYGSVLNVDPETFKRVIDVDVVGVFNTVRATLPAVIERRGYVLVVSSLAAFTPLAGMASYDAAKAAVEHFASALRQEVAYQGVEVGSAHMGWIDTPMVRDVKADLGAFGDMLAKLPWPLNKTTSVDECVDAFIEGIESRRRRVYCPRWVGLFRWLKPVLTLRAVEAPFIKGAATIVPRMDAEVAALGRSTSAHNEALEK</sequence>
<dbReference type="CDD" id="cd05233">
    <property type="entry name" value="SDR_c"/>
    <property type="match status" value="1"/>
</dbReference>
<evidence type="ECO:0000313" key="6">
    <source>
        <dbReference type="Proteomes" id="UP000093985"/>
    </source>
</evidence>
<accession>A0A1A2E6Z7</accession>
<protein>
    <submittedName>
        <fullName evidence="5">Short-chain dehydrogenase</fullName>
    </submittedName>
</protein>
<dbReference type="PANTHER" id="PTHR44196:SF1">
    <property type="entry name" value="DEHYDROGENASE_REDUCTASE SDR FAMILY MEMBER 7B"/>
    <property type="match status" value="1"/>
</dbReference>
<dbReference type="Gene3D" id="3.40.50.720">
    <property type="entry name" value="NAD(P)-binding Rossmann-like Domain"/>
    <property type="match status" value="1"/>
</dbReference>
<comment type="caution">
    <text evidence="5">The sequence shown here is derived from an EMBL/GenBank/DDBJ whole genome shotgun (WGS) entry which is preliminary data.</text>
</comment>
<dbReference type="Proteomes" id="UP000093985">
    <property type="component" value="Unassembled WGS sequence"/>
</dbReference>
<gene>
    <name evidence="5" type="ORF">A5771_13035</name>
</gene>
<dbReference type="NCBIfam" id="NF004526">
    <property type="entry name" value="PRK05872.1"/>
    <property type="match status" value="1"/>
</dbReference>
<feature type="domain" description="Ketoreductase" evidence="4">
    <location>
        <begin position="7"/>
        <end position="187"/>
    </location>
</feature>
<dbReference type="PRINTS" id="PR00081">
    <property type="entry name" value="GDHRDH"/>
</dbReference>
<evidence type="ECO:0000259" key="4">
    <source>
        <dbReference type="SMART" id="SM00822"/>
    </source>
</evidence>
<dbReference type="InterPro" id="IPR002347">
    <property type="entry name" value="SDR_fam"/>
</dbReference>